<dbReference type="InterPro" id="IPR006207">
    <property type="entry name" value="Cys_knot_C"/>
</dbReference>
<keyword evidence="7" id="KW-1185">Reference proteome</keyword>
<accession>A0A8C6UVX3</accession>
<keyword evidence="3 4" id="KW-1015">Disulfide bond</keyword>
<evidence type="ECO:0000256" key="1">
    <source>
        <dbReference type="ARBA" id="ARBA00004613"/>
    </source>
</evidence>
<evidence type="ECO:0000256" key="3">
    <source>
        <dbReference type="ARBA" id="ARBA00023157"/>
    </source>
</evidence>
<evidence type="ECO:0000313" key="7">
    <source>
        <dbReference type="Proteomes" id="UP000694523"/>
    </source>
</evidence>
<evidence type="ECO:0000313" key="6">
    <source>
        <dbReference type="Ensembl" id="ENSNMLP00000040050.1"/>
    </source>
</evidence>
<proteinExistence type="predicted"/>
<dbReference type="Pfam" id="PF00007">
    <property type="entry name" value="Cys_knot"/>
    <property type="match status" value="1"/>
</dbReference>
<dbReference type="Ensembl" id="ENSNMLT00000044560.1">
    <property type="protein sequence ID" value="ENSNMLP00000040050.1"/>
    <property type="gene ID" value="ENSNMLG00000024646.1"/>
</dbReference>
<feature type="disulfide bond" evidence="4">
    <location>
        <begin position="8"/>
        <end position="58"/>
    </location>
</feature>
<keyword evidence="2" id="KW-0964">Secreted</keyword>
<evidence type="ECO:0000256" key="2">
    <source>
        <dbReference type="ARBA" id="ARBA00022525"/>
    </source>
</evidence>
<organism evidence="6 7">
    <name type="scientific">Neogobius melanostomus</name>
    <name type="common">round goby</name>
    <dbReference type="NCBI Taxonomy" id="47308"/>
    <lineage>
        <taxon>Eukaryota</taxon>
        <taxon>Metazoa</taxon>
        <taxon>Chordata</taxon>
        <taxon>Craniata</taxon>
        <taxon>Vertebrata</taxon>
        <taxon>Euteleostomi</taxon>
        <taxon>Actinopterygii</taxon>
        <taxon>Neopterygii</taxon>
        <taxon>Teleostei</taxon>
        <taxon>Neoteleostei</taxon>
        <taxon>Acanthomorphata</taxon>
        <taxon>Gobiaria</taxon>
        <taxon>Gobiiformes</taxon>
        <taxon>Gobioidei</taxon>
        <taxon>Gobiidae</taxon>
        <taxon>Benthophilinae</taxon>
        <taxon>Neogobiini</taxon>
        <taxon>Neogobius</taxon>
    </lineage>
</organism>
<dbReference type="AlphaFoldDB" id="A0A8C6UVX3"/>
<evidence type="ECO:0000256" key="4">
    <source>
        <dbReference type="PROSITE-ProRule" id="PRU00039"/>
    </source>
</evidence>
<reference evidence="6" key="1">
    <citation type="submission" date="2025-08" db="UniProtKB">
        <authorList>
            <consortium name="Ensembl"/>
        </authorList>
    </citation>
    <scope>IDENTIFICATION</scope>
</reference>
<dbReference type="PANTHER" id="PTHR11339">
    <property type="entry name" value="EXTRACELLULAR MATRIX GLYCOPROTEIN RELATED"/>
    <property type="match status" value="1"/>
</dbReference>
<reference evidence="6" key="2">
    <citation type="submission" date="2025-09" db="UniProtKB">
        <authorList>
            <consortium name="Ensembl"/>
        </authorList>
    </citation>
    <scope>IDENTIFICATION</scope>
</reference>
<sequence>MFVFVADCGVKKNVTHLVVGDCRSRNKVELTSCEGSCGISSSMYSAVSKKMMHSCTCCQEMKTSEKNVEMLCPGDSTQTHKYIYVDECSCHVAECKEASS</sequence>
<evidence type="ECO:0000259" key="5">
    <source>
        <dbReference type="PROSITE" id="PS01225"/>
    </source>
</evidence>
<protein>
    <recommendedName>
        <fullName evidence="5">CTCK domain-containing protein</fullName>
    </recommendedName>
</protein>
<feature type="domain" description="CTCK" evidence="5">
    <location>
        <begin position="8"/>
        <end position="96"/>
    </location>
</feature>
<dbReference type="SMART" id="SM00041">
    <property type="entry name" value="CT"/>
    <property type="match status" value="1"/>
</dbReference>
<dbReference type="Gene3D" id="2.10.90.10">
    <property type="entry name" value="Cystine-knot cytokines"/>
    <property type="match status" value="1"/>
</dbReference>
<name>A0A8C6UVX3_9GOBI</name>
<dbReference type="InterPro" id="IPR050780">
    <property type="entry name" value="Mucin_vWF_Thrombospondin_sf"/>
</dbReference>
<comment type="subcellular location">
    <subcellularLocation>
        <location evidence="1">Secreted</location>
    </subcellularLocation>
</comment>
<dbReference type="PROSITE" id="PS01225">
    <property type="entry name" value="CTCK_2"/>
    <property type="match status" value="1"/>
</dbReference>
<dbReference type="GO" id="GO:0005615">
    <property type="term" value="C:extracellular space"/>
    <property type="evidence" value="ECO:0007669"/>
    <property type="project" value="TreeGrafter"/>
</dbReference>
<dbReference type="Proteomes" id="UP000694523">
    <property type="component" value="Unplaced"/>
</dbReference>
<dbReference type="InterPro" id="IPR029034">
    <property type="entry name" value="Cystine-knot_cytokine"/>
</dbReference>
<comment type="caution">
    <text evidence="4">Lacks conserved residue(s) required for the propagation of feature annotation.</text>
</comment>
<dbReference type="GO" id="GO:0031012">
    <property type="term" value="C:extracellular matrix"/>
    <property type="evidence" value="ECO:0007669"/>
    <property type="project" value="TreeGrafter"/>
</dbReference>
<dbReference type="PANTHER" id="PTHR11339:SF371">
    <property type="entry name" value="MUCIN-2"/>
    <property type="match status" value="1"/>
</dbReference>
<dbReference type="InterPro" id="IPR006208">
    <property type="entry name" value="Glyco_hormone_CN"/>
</dbReference>